<proteinExistence type="predicted"/>
<evidence type="ECO:0000313" key="2">
    <source>
        <dbReference type="Proteomes" id="UP000091857"/>
    </source>
</evidence>
<gene>
    <name evidence="1" type="ORF">MANES_08G172601v8</name>
</gene>
<dbReference type="Proteomes" id="UP000091857">
    <property type="component" value="Chromosome 8"/>
</dbReference>
<organism evidence="1 2">
    <name type="scientific">Manihot esculenta</name>
    <name type="common">Cassava</name>
    <name type="synonym">Jatropha manihot</name>
    <dbReference type="NCBI Taxonomy" id="3983"/>
    <lineage>
        <taxon>Eukaryota</taxon>
        <taxon>Viridiplantae</taxon>
        <taxon>Streptophyta</taxon>
        <taxon>Embryophyta</taxon>
        <taxon>Tracheophyta</taxon>
        <taxon>Spermatophyta</taxon>
        <taxon>Magnoliopsida</taxon>
        <taxon>eudicotyledons</taxon>
        <taxon>Gunneridae</taxon>
        <taxon>Pentapetalae</taxon>
        <taxon>rosids</taxon>
        <taxon>fabids</taxon>
        <taxon>Malpighiales</taxon>
        <taxon>Euphorbiaceae</taxon>
        <taxon>Crotonoideae</taxon>
        <taxon>Manihoteae</taxon>
        <taxon>Manihot</taxon>
    </lineage>
</organism>
<dbReference type="EMBL" id="CM004394">
    <property type="protein sequence ID" value="KAG8650070.1"/>
    <property type="molecule type" value="Genomic_DNA"/>
</dbReference>
<name>A0ACB7HCT1_MANES</name>
<comment type="caution">
    <text evidence="1">The sequence shown here is derived from an EMBL/GenBank/DDBJ whole genome shotgun (WGS) entry which is preliminary data.</text>
</comment>
<keyword evidence="2" id="KW-1185">Reference proteome</keyword>
<reference evidence="2" key="1">
    <citation type="journal article" date="2016" name="Nat. Biotechnol.">
        <title>Sequencing wild and cultivated cassava and related species reveals extensive interspecific hybridization and genetic diversity.</title>
        <authorList>
            <person name="Bredeson J.V."/>
            <person name="Lyons J.B."/>
            <person name="Prochnik S.E."/>
            <person name="Wu G.A."/>
            <person name="Ha C.M."/>
            <person name="Edsinger-Gonzales E."/>
            <person name="Grimwood J."/>
            <person name="Schmutz J."/>
            <person name="Rabbi I.Y."/>
            <person name="Egesi C."/>
            <person name="Nauluvula P."/>
            <person name="Lebot V."/>
            <person name="Ndunguru J."/>
            <person name="Mkamilo G."/>
            <person name="Bart R.S."/>
            <person name="Setter T.L."/>
            <person name="Gleadow R.M."/>
            <person name="Kulakow P."/>
            <person name="Ferguson M.E."/>
            <person name="Rounsley S."/>
            <person name="Rokhsar D.S."/>
        </authorList>
    </citation>
    <scope>NUCLEOTIDE SEQUENCE [LARGE SCALE GENOMIC DNA]</scope>
    <source>
        <strain evidence="2">cv. AM560-2</strain>
    </source>
</reference>
<accession>A0ACB7HCT1</accession>
<protein>
    <submittedName>
        <fullName evidence="1">Uncharacterized protein</fullName>
    </submittedName>
</protein>
<sequence length="99" mass="10356">MLQDSVKKDREELQEEIKKNAIETRNAILEELRSIFGTNIPDKGKGVAGESSEGVGEPAAAAGIPIGSLGGPSLLSSPRGYSHPSSVRDSNSMGFVTDA</sequence>
<evidence type="ECO:0000313" key="1">
    <source>
        <dbReference type="EMBL" id="KAG8650070.1"/>
    </source>
</evidence>